<evidence type="ECO:0000313" key="1">
    <source>
        <dbReference type="EMBL" id="MBW85621.1"/>
    </source>
</evidence>
<proteinExistence type="predicted"/>
<protein>
    <submittedName>
        <fullName evidence="1">Uncharacterized protein MANES_01G016000</fullName>
    </submittedName>
</protein>
<dbReference type="EMBL" id="GGEC01005138">
    <property type="protein sequence ID" value="MBW85621.1"/>
    <property type="molecule type" value="Transcribed_RNA"/>
</dbReference>
<name>A0A2P2IWM7_RHIMU</name>
<organism evidence="1">
    <name type="scientific">Rhizophora mucronata</name>
    <name type="common">Asiatic mangrove</name>
    <dbReference type="NCBI Taxonomy" id="61149"/>
    <lineage>
        <taxon>Eukaryota</taxon>
        <taxon>Viridiplantae</taxon>
        <taxon>Streptophyta</taxon>
        <taxon>Embryophyta</taxon>
        <taxon>Tracheophyta</taxon>
        <taxon>Spermatophyta</taxon>
        <taxon>Magnoliopsida</taxon>
        <taxon>eudicotyledons</taxon>
        <taxon>Gunneridae</taxon>
        <taxon>Pentapetalae</taxon>
        <taxon>rosids</taxon>
        <taxon>fabids</taxon>
        <taxon>Malpighiales</taxon>
        <taxon>Rhizophoraceae</taxon>
        <taxon>Rhizophora</taxon>
    </lineage>
</organism>
<reference evidence="1" key="1">
    <citation type="submission" date="2018-02" db="EMBL/GenBank/DDBJ databases">
        <title>Rhizophora mucronata_Transcriptome.</title>
        <authorList>
            <person name="Meera S.P."/>
            <person name="Sreeshan A."/>
            <person name="Augustine A."/>
        </authorList>
    </citation>
    <scope>NUCLEOTIDE SEQUENCE</scope>
    <source>
        <tissue evidence="1">Leaf</tissue>
    </source>
</reference>
<dbReference type="AlphaFoldDB" id="A0A2P2IWM7"/>
<sequence length="51" mass="5961">MIFLSFITHHRYIHIIIDFSFYDAYLLLYKGMNCELWIVDCGLCVCNAAIG</sequence>
<accession>A0A2P2IWM7</accession>